<feature type="domain" description="NAC" evidence="5">
    <location>
        <begin position="13"/>
        <end position="165"/>
    </location>
</feature>
<dbReference type="InterPro" id="IPR003441">
    <property type="entry name" value="NAC-dom"/>
</dbReference>
<evidence type="ECO:0000256" key="4">
    <source>
        <dbReference type="ARBA" id="ARBA00023242"/>
    </source>
</evidence>
<dbReference type="SUPFAM" id="SSF101941">
    <property type="entry name" value="NAC domain"/>
    <property type="match status" value="1"/>
</dbReference>
<dbReference type="STRING" id="74649.A0A2P6P306"/>
<dbReference type="GO" id="GO:0006355">
    <property type="term" value="P:regulation of DNA-templated transcription"/>
    <property type="evidence" value="ECO:0007669"/>
    <property type="project" value="InterPro"/>
</dbReference>
<dbReference type="PANTHER" id="PTHR31719:SF123">
    <property type="entry name" value="NAC DOMAIN-CONTAINING PROTEIN"/>
    <property type="match status" value="1"/>
</dbReference>
<keyword evidence="2" id="KW-0238">DNA-binding</keyword>
<dbReference type="SMR" id="A0A2P6P306"/>
<evidence type="ECO:0000256" key="3">
    <source>
        <dbReference type="ARBA" id="ARBA00023163"/>
    </source>
</evidence>
<gene>
    <name evidence="6" type="ORF">RchiOBHm_Chr7g0182741</name>
</gene>
<proteinExistence type="predicted"/>
<dbReference type="PANTHER" id="PTHR31719">
    <property type="entry name" value="NAC TRANSCRIPTION FACTOR 56"/>
    <property type="match status" value="1"/>
</dbReference>
<keyword evidence="3" id="KW-0804">Transcription</keyword>
<dbReference type="OMA" id="FFIHEGN"/>
<protein>
    <submittedName>
        <fullName evidence="6">Putative transcription factor NAM family</fullName>
    </submittedName>
</protein>
<dbReference type="Proteomes" id="UP000238479">
    <property type="component" value="Chromosome 7"/>
</dbReference>
<evidence type="ECO:0000313" key="6">
    <source>
        <dbReference type="EMBL" id="PRQ16302.1"/>
    </source>
</evidence>
<evidence type="ECO:0000259" key="5">
    <source>
        <dbReference type="PROSITE" id="PS51005"/>
    </source>
</evidence>
<accession>A0A2P6P306</accession>
<comment type="caution">
    <text evidence="6">The sequence shown here is derived from an EMBL/GenBank/DDBJ whole genome shotgun (WGS) entry which is preliminary data.</text>
</comment>
<dbReference type="PROSITE" id="PS51005">
    <property type="entry name" value="NAC"/>
    <property type="match status" value="1"/>
</dbReference>
<dbReference type="GO" id="GO:0003677">
    <property type="term" value="F:DNA binding"/>
    <property type="evidence" value="ECO:0007669"/>
    <property type="project" value="UniProtKB-KW"/>
</dbReference>
<organism evidence="6 7">
    <name type="scientific">Rosa chinensis</name>
    <name type="common">China rose</name>
    <dbReference type="NCBI Taxonomy" id="74649"/>
    <lineage>
        <taxon>Eukaryota</taxon>
        <taxon>Viridiplantae</taxon>
        <taxon>Streptophyta</taxon>
        <taxon>Embryophyta</taxon>
        <taxon>Tracheophyta</taxon>
        <taxon>Spermatophyta</taxon>
        <taxon>Magnoliopsida</taxon>
        <taxon>eudicotyledons</taxon>
        <taxon>Gunneridae</taxon>
        <taxon>Pentapetalae</taxon>
        <taxon>rosids</taxon>
        <taxon>fabids</taxon>
        <taxon>Rosales</taxon>
        <taxon>Rosaceae</taxon>
        <taxon>Rosoideae</taxon>
        <taxon>Rosoideae incertae sedis</taxon>
        <taxon>Rosa</taxon>
    </lineage>
</organism>
<name>A0A2P6P306_ROSCH</name>
<dbReference type="EMBL" id="PDCK01000045">
    <property type="protein sequence ID" value="PRQ16302.1"/>
    <property type="molecule type" value="Genomic_DNA"/>
</dbReference>
<keyword evidence="7" id="KW-1185">Reference proteome</keyword>
<evidence type="ECO:0000313" key="7">
    <source>
        <dbReference type="Proteomes" id="UP000238479"/>
    </source>
</evidence>
<dbReference type="Gramene" id="PRQ16302">
    <property type="protein sequence ID" value="PRQ16302"/>
    <property type="gene ID" value="RchiOBHm_Chr7g0182741"/>
</dbReference>
<evidence type="ECO:0000256" key="1">
    <source>
        <dbReference type="ARBA" id="ARBA00023015"/>
    </source>
</evidence>
<evidence type="ECO:0000256" key="2">
    <source>
        <dbReference type="ARBA" id="ARBA00023125"/>
    </source>
</evidence>
<reference evidence="6 7" key="1">
    <citation type="journal article" date="2018" name="Nat. Genet.">
        <title>The Rosa genome provides new insights in the design of modern roses.</title>
        <authorList>
            <person name="Bendahmane M."/>
        </authorList>
    </citation>
    <scope>NUCLEOTIDE SEQUENCE [LARGE SCALE GENOMIC DNA]</scope>
    <source>
        <strain evidence="7">cv. Old Blush</strain>
    </source>
</reference>
<keyword evidence="1" id="KW-0805">Transcription regulation</keyword>
<dbReference type="Pfam" id="PF02365">
    <property type="entry name" value="NAM"/>
    <property type="match status" value="1"/>
</dbReference>
<dbReference type="Gene3D" id="2.170.150.80">
    <property type="entry name" value="NAC domain"/>
    <property type="match status" value="1"/>
</dbReference>
<keyword evidence="4" id="KW-0539">Nucleus</keyword>
<dbReference type="GO" id="GO:0048731">
    <property type="term" value="P:system development"/>
    <property type="evidence" value="ECO:0007669"/>
    <property type="project" value="TreeGrafter"/>
</dbReference>
<sequence length="173" mass="20044">MESQKVVVSSNLLPVGFRFMPTDEELVSHYLMNKACSRAVPVADAIQEINATRFYSNHPKSLVTFSDGEREWFFFIHEGNDSCSSHAQRKRNVREVGNGLGFWKPNGSENPIYNEDGNVFATKIYLTYFSGSCHSNKPKRTHWKMVEYHLQIRREWVVLGRLQRGMDYTGFIE</sequence>
<dbReference type="AlphaFoldDB" id="A0A2P6P306"/>
<dbReference type="InterPro" id="IPR036093">
    <property type="entry name" value="NAC_dom_sf"/>
</dbReference>